<proteinExistence type="predicted"/>
<organism evidence="2 3">
    <name type="scientific">Euzebya pacifica</name>
    <dbReference type="NCBI Taxonomy" id="1608957"/>
    <lineage>
        <taxon>Bacteria</taxon>
        <taxon>Bacillati</taxon>
        <taxon>Actinomycetota</taxon>
        <taxon>Nitriliruptoria</taxon>
        <taxon>Euzebyales</taxon>
    </lineage>
</organism>
<protein>
    <submittedName>
        <fullName evidence="2">Uncharacterized protein</fullName>
    </submittedName>
</protein>
<accession>A0A346Y6H7</accession>
<reference evidence="2 3" key="1">
    <citation type="submission" date="2018-09" db="EMBL/GenBank/DDBJ databases">
        <title>Complete genome sequence of Euzebya sp. DY32-46 isolated from seawater of Pacific Ocean.</title>
        <authorList>
            <person name="Xu L."/>
            <person name="Wu Y.-H."/>
            <person name="Xu X.-W."/>
        </authorList>
    </citation>
    <scope>NUCLEOTIDE SEQUENCE [LARGE SCALE GENOMIC DNA]</scope>
    <source>
        <strain evidence="2 3">DY32-46</strain>
        <plasmid evidence="3">pedy32-46i</plasmid>
    </source>
</reference>
<keyword evidence="3" id="KW-1185">Reference proteome</keyword>
<gene>
    <name evidence="2" type="ORF">DVS28_b0304</name>
</gene>
<name>A0A346Y6H7_9ACTN</name>
<evidence type="ECO:0000313" key="2">
    <source>
        <dbReference type="EMBL" id="AXV10074.1"/>
    </source>
</evidence>
<sequence>MADLPINQPTNPLLNGLPDTHTGPDGIPWQRAGGPPDEVTYIRTVNGPHGPDHQYLLLGTAGSEPGLVRYESGSAGTPDGPVAIGYLDPDWGDILPAATSAPRNRVRPVGWDQLVAATADAIANTYGEDDWTVEPVGSDGTGATVRLRRTDDELIARNHDDTDWDEPGVAVVAVQARMRPDRGGVRVHWDSRYDLHTLDGDPVEGAGWLSRGVFVAPTPEAAIRRLQAAGYEESGLIDDTALHGLGVRKSETLAH</sequence>
<evidence type="ECO:0000256" key="1">
    <source>
        <dbReference type="SAM" id="MobiDB-lite"/>
    </source>
</evidence>
<dbReference type="EMBL" id="CP031166">
    <property type="protein sequence ID" value="AXV10074.1"/>
    <property type="molecule type" value="Genomic_DNA"/>
</dbReference>
<keyword evidence="2" id="KW-0614">Plasmid</keyword>
<evidence type="ECO:0000313" key="3">
    <source>
        <dbReference type="Proteomes" id="UP000264006"/>
    </source>
</evidence>
<geneLocation type="plasmid" evidence="3">
    <name>pedy32-46i</name>
</geneLocation>
<dbReference type="KEGG" id="euz:DVS28_b0304"/>
<dbReference type="Proteomes" id="UP000264006">
    <property type="component" value="Plasmid pEDY32-46I"/>
</dbReference>
<feature type="region of interest" description="Disordered" evidence="1">
    <location>
        <begin position="1"/>
        <end position="32"/>
    </location>
</feature>
<dbReference type="AlphaFoldDB" id="A0A346Y6H7"/>